<keyword evidence="8 12" id="KW-1133">Transmembrane helix</keyword>
<dbReference type="InterPro" id="IPR004695">
    <property type="entry name" value="SLAC1/Mae1/Ssu1/TehA"/>
</dbReference>
<sequence>MGNIFQFYNHNLKLNSIRVFKLLITLCFEHILETHVCMHGSHQMMILMRNHLPSLNAHRILIQHITMVDQRKLESIIDCHTTVSHHQQPVIMENNKEQPSTEGSNGSHSSIITKINAGYFRICISAGAQALLWKSINQHHRTSNLHTIIANTSTVFWCLTLFTLVSLSLLYIMRCIFHINLVKAECRHHVGMNYLFAPSISWLLLLESTPLFIFPDKHAYGYIWWLLIVPLLALDVKVYGQWFTAEKRFLSIMANPTIQISVIGNLVASLSSHVADETRWKEIRICLFTFGMTHYVVVFITLYQRLSGSNHIPSNLRPVFFLFVATPSMATLAWESISGSFDIICKMLFFLSLFLFVSLTSRPLLFKKSVRRFSVAWWAFSFPLTFLALTSISYAQQVKGKAAVGLAILLSGINQSDPSSMNQESGRCDLHLCQMHRRRLRLHDIVLSNVVVATFDSVKSNSLVFFTDSPYRPPPSSL</sequence>
<evidence type="ECO:0000256" key="10">
    <source>
        <dbReference type="ARBA" id="ARBA00023136"/>
    </source>
</evidence>
<evidence type="ECO:0000256" key="12">
    <source>
        <dbReference type="SAM" id="Phobius"/>
    </source>
</evidence>
<dbReference type="CDD" id="cd09323">
    <property type="entry name" value="TDT_SLAC1_like"/>
    <property type="match status" value="1"/>
</dbReference>
<name>A0AA35VB07_LACSI</name>
<evidence type="ECO:0000256" key="3">
    <source>
        <dbReference type="ARBA" id="ARBA00007808"/>
    </source>
</evidence>
<protein>
    <submittedName>
        <fullName evidence="13">Uncharacterized protein</fullName>
    </submittedName>
</protein>
<evidence type="ECO:0000256" key="5">
    <source>
        <dbReference type="ARBA" id="ARBA00022448"/>
    </source>
</evidence>
<comment type="function">
    <text evidence="11">Slow, weak voltage-dependent S-type anion efflux channel involved in maintenance of anion homeostasis.</text>
</comment>
<feature type="transmembrane region" description="Helical" evidence="12">
    <location>
        <begin position="219"/>
        <end position="240"/>
    </location>
</feature>
<comment type="similarity">
    <text evidence="3">Belongs to the SLAC1 S-type anion channel family.</text>
</comment>
<feature type="transmembrane region" description="Helical" evidence="12">
    <location>
        <begin position="194"/>
        <end position="213"/>
    </location>
</feature>
<keyword evidence="9" id="KW-0406">Ion transport</keyword>
<feature type="transmembrane region" description="Helical" evidence="12">
    <location>
        <begin position="373"/>
        <end position="394"/>
    </location>
</feature>
<feature type="transmembrane region" description="Helical" evidence="12">
    <location>
        <begin position="340"/>
        <end position="361"/>
    </location>
</feature>
<keyword evidence="5" id="KW-0813">Transport</keyword>
<feature type="transmembrane region" description="Helical" evidence="12">
    <location>
        <begin position="252"/>
        <end position="270"/>
    </location>
</feature>
<evidence type="ECO:0000313" key="14">
    <source>
        <dbReference type="Proteomes" id="UP001177003"/>
    </source>
</evidence>
<accession>A0AA35VB07</accession>
<dbReference type="Proteomes" id="UP001177003">
    <property type="component" value="Chromosome 1"/>
</dbReference>
<evidence type="ECO:0000256" key="8">
    <source>
        <dbReference type="ARBA" id="ARBA00022989"/>
    </source>
</evidence>
<keyword evidence="10 12" id="KW-0472">Membrane</keyword>
<keyword evidence="7 12" id="KW-0812">Transmembrane</keyword>
<comment type="subcellular location">
    <subcellularLocation>
        <location evidence="2">Cell membrane</location>
    </subcellularLocation>
    <subcellularLocation>
        <location evidence="1">Endomembrane system</location>
        <topology evidence="1">Multi-pass membrane protein</topology>
    </subcellularLocation>
</comment>
<dbReference type="EMBL" id="OX465077">
    <property type="protein sequence ID" value="CAI9270216.1"/>
    <property type="molecule type" value="Genomic_DNA"/>
</dbReference>
<evidence type="ECO:0000256" key="2">
    <source>
        <dbReference type="ARBA" id="ARBA00004236"/>
    </source>
</evidence>
<dbReference type="Gene3D" id="1.50.10.150">
    <property type="entry name" value="Voltage-dependent anion channel"/>
    <property type="match status" value="1"/>
</dbReference>
<comment type="subunit">
    <text evidence="4">Homotrimer.</text>
</comment>
<evidence type="ECO:0000256" key="1">
    <source>
        <dbReference type="ARBA" id="ARBA00004127"/>
    </source>
</evidence>
<feature type="transmembrane region" description="Helical" evidence="12">
    <location>
        <begin position="154"/>
        <end position="173"/>
    </location>
</feature>
<dbReference type="PANTHER" id="PTHR31269">
    <property type="entry name" value="S-TYPE ANION CHANNEL SLAH3"/>
    <property type="match status" value="1"/>
</dbReference>
<gene>
    <name evidence="13" type="ORF">LSALG_LOCUS10545</name>
</gene>
<feature type="transmembrane region" description="Helical" evidence="12">
    <location>
        <begin position="282"/>
        <end position="303"/>
    </location>
</feature>
<evidence type="ECO:0000313" key="13">
    <source>
        <dbReference type="EMBL" id="CAI9270216.1"/>
    </source>
</evidence>
<reference evidence="13" key="1">
    <citation type="submission" date="2023-04" db="EMBL/GenBank/DDBJ databases">
        <authorList>
            <person name="Vijverberg K."/>
            <person name="Xiong W."/>
            <person name="Schranz E."/>
        </authorList>
    </citation>
    <scope>NUCLEOTIDE SEQUENCE</scope>
</reference>
<organism evidence="13 14">
    <name type="scientific">Lactuca saligna</name>
    <name type="common">Willowleaf lettuce</name>
    <dbReference type="NCBI Taxonomy" id="75948"/>
    <lineage>
        <taxon>Eukaryota</taxon>
        <taxon>Viridiplantae</taxon>
        <taxon>Streptophyta</taxon>
        <taxon>Embryophyta</taxon>
        <taxon>Tracheophyta</taxon>
        <taxon>Spermatophyta</taxon>
        <taxon>Magnoliopsida</taxon>
        <taxon>eudicotyledons</taxon>
        <taxon>Gunneridae</taxon>
        <taxon>Pentapetalae</taxon>
        <taxon>asterids</taxon>
        <taxon>campanulids</taxon>
        <taxon>Asterales</taxon>
        <taxon>Asteraceae</taxon>
        <taxon>Cichorioideae</taxon>
        <taxon>Cichorieae</taxon>
        <taxon>Lactucinae</taxon>
        <taxon>Lactuca</taxon>
    </lineage>
</organism>
<dbReference type="Pfam" id="PF03595">
    <property type="entry name" value="SLAC1"/>
    <property type="match status" value="1"/>
</dbReference>
<dbReference type="GO" id="GO:0005886">
    <property type="term" value="C:plasma membrane"/>
    <property type="evidence" value="ECO:0007669"/>
    <property type="project" value="UniProtKB-SubCell"/>
</dbReference>
<evidence type="ECO:0000256" key="9">
    <source>
        <dbReference type="ARBA" id="ARBA00023065"/>
    </source>
</evidence>
<feature type="transmembrane region" description="Helical" evidence="12">
    <location>
        <begin position="315"/>
        <end position="334"/>
    </location>
</feature>
<evidence type="ECO:0000256" key="6">
    <source>
        <dbReference type="ARBA" id="ARBA00022475"/>
    </source>
</evidence>
<dbReference type="GO" id="GO:0008308">
    <property type="term" value="F:voltage-gated monoatomic anion channel activity"/>
    <property type="evidence" value="ECO:0007669"/>
    <property type="project" value="InterPro"/>
</dbReference>
<dbReference type="PANTHER" id="PTHR31269:SF55">
    <property type="entry name" value="VOLTAGE-DEPENDENT ANION CHANNEL-RELATED"/>
    <property type="match status" value="1"/>
</dbReference>
<evidence type="ECO:0000256" key="11">
    <source>
        <dbReference type="ARBA" id="ARBA00054248"/>
    </source>
</evidence>
<proteinExistence type="inferred from homology"/>
<evidence type="ECO:0000256" key="4">
    <source>
        <dbReference type="ARBA" id="ARBA00011233"/>
    </source>
</evidence>
<dbReference type="AlphaFoldDB" id="A0AA35VB07"/>
<evidence type="ECO:0000256" key="7">
    <source>
        <dbReference type="ARBA" id="ARBA00022692"/>
    </source>
</evidence>
<dbReference type="GO" id="GO:0006873">
    <property type="term" value="P:intracellular monoatomic ion homeostasis"/>
    <property type="evidence" value="ECO:0007669"/>
    <property type="project" value="InterPro"/>
</dbReference>
<keyword evidence="6" id="KW-1003">Cell membrane</keyword>
<dbReference type="InterPro" id="IPR030183">
    <property type="entry name" value="SLAC/SLAH"/>
</dbReference>
<dbReference type="GO" id="GO:0012505">
    <property type="term" value="C:endomembrane system"/>
    <property type="evidence" value="ECO:0007669"/>
    <property type="project" value="UniProtKB-SubCell"/>
</dbReference>
<dbReference type="FunFam" id="1.50.10.150:FF:000003">
    <property type="entry name" value="S-type anion channel SLAH1"/>
    <property type="match status" value="1"/>
</dbReference>
<keyword evidence="14" id="KW-1185">Reference proteome</keyword>
<dbReference type="InterPro" id="IPR038665">
    <property type="entry name" value="Voltage-dep_anion_channel_sf"/>
</dbReference>